<dbReference type="EMBL" id="CAGKOT010000008">
    <property type="protein sequence ID" value="CAB5352370.1"/>
    <property type="molecule type" value="Genomic_DNA"/>
</dbReference>
<dbReference type="VEuPathDB" id="FungiDB:RhiirFUN_025694"/>
<evidence type="ECO:0000313" key="1">
    <source>
        <dbReference type="EMBL" id="CAB5352370.1"/>
    </source>
</evidence>
<proteinExistence type="predicted"/>
<name>A0A916E4F1_9GLOM</name>
<sequence>MNVLQAIQYIIQDWNEVTADTIKNCWNHVKILSDAIPRDNDENDDSNIDSELNRAIEALHLSDMMQVKEFLTIPEEDVIYEFLNISEFEDMFKSGTTDHPDEVDDSSEMEIIHINEALRSLKTVNLFLLQQENAGEQIKLAGKIEKFIRKRKFNSMQQTTIDQYFV</sequence>
<comment type="caution">
    <text evidence="1">The sequence shown here is derived from an EMBL/GenBank/DDBJ whole genome shotgun (WGS) entry which is preliminary data.</text>
</comment>
<protein>
    <recommendedName>
        <fullName evidence="3">DDE-1 domain-containing protein</fullName>
    </recommendedName>
</protein>
<dbReference type="Proteomes" id="UP000684084">
    <property type="component" value="Unassembled WGS sequence"/>
</dbReference>
<accession>A0A916E4F1</accession>
<evidence type="ECO:0008006" key="3">
    <source>
        <dbReference type="Google" id="ProtNLM"/>
    </source>
</evidence>
<dbReference type="OrthoDB" id="2350305at2759"/>
<organism evidence="1 2">
    <name type="scientific">Rhizophagus irregularis</name>
    <dbReference type="NCBI Taxonomy" id="588596"/>
    <lineage>
        <taxon>Eukaryota</taxon>
        <taxon>Fungi</taxon>
        <taxon>Fungi incertae sedis</taxon>
        <taxon>Mucoromycota</taxon>
        <taxon>Glomeromycotina</taxon>
        <taxon>Glomeromycetes</taxon>
        <taxon>Glomerales</taxon>
        <taxon>Glomeraceae</taxon>
        <taxon>Rhizophagus</taxon>
    </lineage>
</organism>
<gene>
    <name evidence="1" type="ORF">CHRIB12_LOCUS5421</name>
</gene>
<dbReference type="AlphaFoldDB" id="A0A916E4F1"/>
<evidence type="ECO:0000313" key="2">
    <source>
        <dbReference type="Proteomes" id="UP000684084"/>
    </source>
</evidence>
<reference evidence="1" key="1">
    <citation type="submission" date="2020-05" db="EMBL/GenBank/DDBJ databases">
        <authorList>
            <person name="Rincon C."/>
            <person name="Sanders R I."/>
            <person name="Robbins C."/>
            <person name="Chaturvedi A."/>
        </authorList>
    </citation>
    <scope>NUCLEOTIDE SEQUENCE</scope>
    <source>
        <strain evidence="1">CHB12</strain>
    </source>
</reference>